<dbReference type="InterPro" id="IPR037045">
    <property type="entry name" value="S8pro/Inhibitor_I9_sf"/>
</dbReference>
<comment type="caution">
    <text evidence="2">The sequence shown here is derived from an EMBL/GenBank/DDBJ whole genome shotgun (WGS) entry which is preliminary data.</text>
</comment>
<keyword evidence="3" id="KW-1185">Reference proteome</keyword>
<evidence type="ECO:0000259" key="1">
    <source>
        <dbReference type="Pfam" id="PF05922"/>
    </source>
</evidence>
<evidence type="ECO:0000313" key="3">
    <source>
        <dbReference type="Proteomes" id="UP000326939"/>
    </source>
</evidence>
<proteinExistence type="predicted"/>
<dbReference type="Gene3D" id="3.30.70.80">
    <property type="entry name" value="Peptidase S8 propeptide/proteinase inhibitor I9"/>
    <property type="match status" value="1"/>
</dbReference>
<accession>A0A5N5NDK3</accession>
<gene>
    <name evidence="2" type="ORF">DKX38_004500</name>
</gene>
<dbReference type="InterPro" id="IPR010259">
    <property type="entry name" value="S8pro/Inhibitor_I9"/>
</dbReference>
<dbReference type="Proteomes" id="UP000326939">
    <property type="component" value="Chromosome 3"/>
</dbReference>
<evidence type="ECO:0000313" key="2">
    <source>
        <dbReference type="EMBL" id="KAB5564446.1"/>
    </source>
</evidence>
<dbReference type="EMBL" id="VDCV01000003">
    <property type="protein sequence ID" value="KAB5564446.1"/>
    <property type="molecule type" value="Genomic_DNA"/>
</dbReference>
<feature type="domain" description="Inhibitor I9" evidence="1">
    <location>
        <begin position="67"/>
        <end position="97"/>
    </location>
</feature>
<dbReference type="AlphaFoldDB" id="A0A5N5NDK3"/>
<reference evidence="3" key="1">
    <citation type="journal article" date="2019" name="Gigascience">
        <title>De novo genome assembly of the endangered Acer yangbiense, a plant species with extremely small populations endemic to Yunnan Province, China.</title>
        <authorList>
            <person name="Yang J."/>
            <person name="Wariss H.M."/>
            <person name="Tao L."/>
            <person name="Zhang R."/>
            <person name="Yun Q."/>
            <person name="Hollingsworth P."/>
            <person name="Dao Z."/>
            <person name="Luo G."/>
            <person name="Guo H."/>
            <person name="Ma Y."/>
            <person name="Sun W."/>
        </authorList>
    </citation>
    <scope>NUCLEOTIDE SEQUENCE [LARGE SCALE GENOMIC DNA]</scope>
    <source>
        <strain evidence="3">cv. br00</strain>
    </source>
</reference>
<name>A0A5N5NDK3_9ROSI</name>
<dbReference type="Pfam" id="PF05922">
    <property type="entry name" value="Inhibitor_I9"/>
    <property type="match status" value="1"/>
</dbReference>
<organism evidence="2 3">
    <name type="scientific">Salix brachista</name>
    <dbReference type="NCBI Taxonomy" id="2182728"/>
    <lineage>
        <taxon>Eukaryota</taxon>
        <taxon>Viridiplantae</taxon>
        <taxon>Streptophyta</taxon>
        <taxon>Embryophyta</taxon>
        <taxon>Tracheophyta</taxon>
        <taxon>Spermatophyta</taxon>
        <taxon>Magnoliopsida</taxon>
        <taxon>eudicotyledons</taxon>
        <taxon>Gunneridae</taxon>
        <taxon>Pentapetalae</taxon>
        <taxon>rosids</taxon>
        <taxon>fabids</taxon>
        <taxon>Malpighiales</taxon>
        <taxon>Salicaceae</taxon>
        <taxon>Saliceae</taxon>
        <taxon>Salix</taxon>
    </lineage>
</organism>
<sequence>MRTTLSIDTIASLATASPQPPPTKITRFTLSTWESAAREILRRHRPTTRCWRASWEGIGKFSECSSESAIKSLVYSYGRSFNGFAARLSDEEVEKLSGELSNEWSLDLGFY</sequence>
<protein>
    <recommendedName>
        <fullName evidence="1">Inhibitor I9 domain-containing protein</fullName>
    </recommendedName>
</protein>